<keyword evidence="12" id="KW-1185">Reference proteome</keyword>
<feature type="transmembrane region" description="Helical" evidence="10">
    <location>
        <begin position="416"/>
        <end position="436"/>
    </location>
</feature>
<evidence type="ECO:0000256" key="5">
    <source>
        <dbReference type="ARBA" id="ARBA00023136"/>
    </source>
</evidence>
<feature type="transmembrane region" description="Helical" evidence="10">
    <location>
        <begin position="382"/>
        <end position="404"/>
    </location>
</feature>
<feature type="transmembrane region" description="Helical" evidence="10">
    <location>
        <begin position="312"/>
        <end position="331"/>
    </location>
</feature>
<comment type="caution">
    <text evidence="11">The sequence shown here is derived from an EMBL/GenBank/DDBJ whole genome shotgun (WGS) entry which is preliminary data.</text>
</comment>
<feature type="region of interest" description="Disordered" evidence="9">
    <location>
        <begin position="471"/>
        <end position="522"/>
    </location>
</feature>
<dbReference type="GO" id="GO:0016020">
    <property type="term" value="C:membrane"/>
    <property type="evidence" value="ECO:0007669"/>
    <property type="project" value="UniProtKB-SubCell"/>
</dbReference>
<dbReference type="InterPro" id="IPR036259">
    <property type="entry name" value="MFS_trans_sf"/>
</dbReference>
<dbReference type="InterPro" id="IPR051617">
    <property type="entry name" value="UNC-93-like_regulator"/>
</dbReference>
<evidence type="ECO:0000256" key="4">
    <source>
        <dbReference type="ARBA" id="ARBA00022989"/>
    </source>
</evidence>
<feature type="region of interest" description="Disordered" evidence="9">
    <location>
        <begin position="210"/>
        <end position="249"/>
    </location>
</feature>
<dbReference type="PANTHER" id="PTHR23294">
    <property type="entry name" value="ET TRANSLATION PRODUCT-RELATED"/>
    <property type="match status" value="1"/>
</dbReference>
<comment type="similarity">
    <text evidence="2">Belongs to the unc-93 family.</text>
</comment>
<dbReference type="Pfam" id="PF05978">
    <property type="entry name" value="UNC-93"/>
    <property type="match status" value="1"/>
</dbReference>
<gene>
    <name evidence="11" type="ORF">Fcan01_10012</name>
</gene>
<organism evidence="11 12">
    <name type="scientific">Folsomia candida</name>
    <name type="common">Springtail</name>
    <dbReference type="NCBI Taxonomy" id="158441"/>
    <lineage>
        <taxon>Eukaryota</taxon>
        <taxon>Metazoa</taxon>
        <taxon>Ecdysozoa</taxon>
        <taxon>Arthropoda</taxon>
        <taxon>Hexapoda</taxon>
        <taxon>Collembola</taxon>
        <taxon>Entomobryomorpha</taxon>
        <taxon>Isotomoidea</taxon>
        <taxon>Isotomidae</taxon>
        <taxon>Proisotominae</taxon>
        <taxon>Folsomia</taxon>
    </lineage>
</organism>
<accession>A0A226EEF8</accession>
<evidence type="ECO:0000256" key="9">
    <source>
        <dbReference type="SAM" id="MobiDB-lite"/>
    </source>
</evidence>
<feature type="transmembrane region" description="Helical" evidence="10">
    <location>
        <begin position="20"/>
        <end position="40"/>
    </location>
</feature>
<feature type="transmembrane region" description="Helical" evidence="10">
    <location>
        <begin position="60"/>
        <end position="81"/>
    </location>
</feature>
<evidence type="ECO:0000256" key="8">
    <source>
        <dbReference type="ARBA" id="ARBA00041910"/>
    </source>
</evidence>
<comment type="subcellular location">
    <subcellularLocation>
        <location evidence="1">Membrane</location>
        <topology evidence="1">Multi-pass membrane protein</topology>
    </subcellularLocation>
</comment>
<evidence type="ECO:0000256" key="7">
    <source>
        <dbReference type="ARBA" id="ARBA00040302"/>
    </source>
</evidence>
<feature type="transmembrane region" description="Helical" evidence="10">
    <location>
        <begin position="343"/>
        <end position="362"/>
    </location>
</feature>
<dbReference type="OrthoDB" id="196103at2759"/>
<reference evidence="11 12" key="1">
    <citation type="submission" date="2015-12" db="EMBL/GenBank/DDBJ databases">
        <title>The genome of Folsomia candida.</title>
        <authorList>
            <person name="Faddeeva A."/>
            <person name="Derks M.F."/>
            <person name="Anvar Y."/>
            <person name="Smit S."/>
            <person name="Van Straalen N."/>
            <person name="Roelofs D."/>
        </authorList>
    </citation>
    <scope>NUCLEOTIDE SEQUENCE [LARGE SCALE GENOMIC DNA]</scope>
    <source>
        <strain evidence="11 12">VU population</strain>
        <tissue evidence="11">Whole body</tissue>
    </source>
</reference>
<feature type="transmembrane region" description="Helical" evidence="10">
    <location>
        <begin position="112"/>
        <end position="136"/>
    </location>
</feature>
<feature type="transmembrane region" description="Helical" evidence="10">
    <location>
        <begin position="271"/>
        <end position="292"/>
    </location>
</feature>
<evidence type="ECO:0000256" key="3">
    <source>
        <dbReference type="ARBA" id="ARBA00022692"/>
    </source>
</evidence>
<proteinExistence type="inferred from homology"/>
<dbReference type="Gene3D" id="1.20.1250.20">
    <property type="entry name" value="MFS general substrate transporter like domains"/>
    <property type="match status" value="1"/>
</dbReference>
<name>A0A226EEF8_FOLCA</name>
<keyword evidence="3 10" id="KW-0812">Transmembrane</keyword>
<feature type="transmembrane region" description="Helical" evidence="10">
    <location>
        <begin position="148"/>
        <end position="169"/>
    </location>
</feature>
<feature type="transmembrane region" description="Helical" evidence="10">
    <location>
        <begin position="181"/>
        <end position="201"/>
    </location>
</feature>
<evidence type="ECO:0000313" key="11">
    <source>
        <dbReference type="EMBL" id="OXA55769.1"/>
    </source>
</evidence>
<dbReference type="InterPro" id="IPR010291">
    <property type="entry name" value="Ion_channel_UNC-93"/>
</dbReference>
<dbReference type="OMA" id="HECCLIG"/>
<keyword evidence="5 10" id="KW-0472">Membrane</keyword>
<keyword evidence="4 10" id="KW-1133">Transmembrane helix</keyword>
<evidence type="ECO:0000256" key="10">
    <source>
        <dbReference type="SAM" id="Phobius"/>
    </source>
</evidence>
<feature type="transmembrane region" description="Helical" evidence="10">
    <location>
        <begin position="88"/>
        <end position="106"/>
    </location>
</feature>
<keyword evidence="6" id="KW-0325">Glycoprotein</keyword>
<evidence type="ECO:0000256" key="6">
    <source>
        <dbReference type="ARBA" id="ARBA00023180"/>
    </source>
</evidence>
<evidence type="ECO:0000313" key="12">
    <source>
        <dbReference type="Proteomes" id="UP000198287"/>
    </source>
</evidence>
<dbReference type="PANTHER" id="PTHR23294:SF0">
    <property type="entry name" value="UNC93-LIKE PROTEIN MFSD11"/>
    <property type="match status" value="1"/>
</dbReference>
<dbReference type="AlphaFoldDB" id="A0A226EEF8"/>
<dbReference type="SUPFAM" id="SSF103473">
    <property type="entry name" value="MFS general substrate transporter"/>
    <property type="match status" value="1"/>
</dbReference>
<evidence type="ECO:0000256" key="2">
    <source>
        <dbReference type="ARBA" id="ARBA00009172"/>
    </source>
</evidence>
<feature type="transmembrane region" description="Helical" evidence="10">
    <location>
        <begin position="442"/>
        <end position="463"/>
    </location>
</feature>
<protein>
    <recommendedName>
        <fullName evidence="7">UNC93-like protein MFSD11</fullName>
    </recommendedName>
    <alternativeName>
        <fullName evidence="8">Major facilitator superfamily domain-containing protein 11</fullName>
    </alternativeName>
</protein>
<dbReference type="Proteomes" id="UP000198287">
    <property type="component" value="Unassembled WGS sequence"/>
</dbReference>
<dbReference type="EMBL" id="LNIX01000004">
    <property type="protein sequence ID" value="OXA55769.1"/>
    <property type="molecule type" value="Genomic_DNA"/>
</dbReference>
<sequence>MLPKFLSKKDIFQDGKFVQILILSFSFMLLFTAFQTTCFIEQTVLNSVKAEDPNFSGNGYVSLCIIYAVFSLGSWVAPSIVAVIRSKWSMVCSAAIYLLFIVQFTYPATWLLYLTSALLGGAASLLWCAQGNFLTLGSDSKTISRNSGVFWAINQCSLFFGNLFVFFQFHGKTTIDAETRIFVFIVLTVVSACGVGSLFLLRDLKETPSSSLEETKNPSEISLPVEDKPSSAGENNSPTPPPTKTAGLPKSSLTLATDAFFQAIKLFITPYMLLLSLASIYTGWGQCFYFGVYSTSVGATLKFEDPKRLVGLIGIFTGIGEVAGGTVFGLLGSKTTKKGRSPVVFLGLLIHTLCYVLIYLNLPDGSPVGETEDVSVINPPQPWLALLCALFLGFGDACYQTQLFSIFGSVYSDKSAAAFAIFKFTQSAAAAIAFFSSSYIGIFSQMMILLVTAILGFFGIFIVEFDTKRKSKGEEMSSSGMESGESGGGGEDDNTGDKNDNNTKSSPPSIMEKPANNGDTVS</sequence>
<evidence type="ECO:0000256" key="1">
    <source>
        <dbReference type="ARBA" id="ARBA00004141"/>
    </source>
</evidence>